<dbReference type="GO" id="GO:0005886">
    <property type="term" value="C:plasma membrane"/>
    <property type="evidence" value="ECO:0007669"/>
    <property type="project" value="UniProtKB-SubCell"/>
</dbReference>
<keyword evidence="3 8" id="KW-0812">Transmembrane</keyword>
<dbReference type="SMART" id="SM00382">
    <property type="entry name" value="AAA"/>
    <property type="match status" value="1"/>
</dbReference>
<dbReference type="InterPro" id="IPR003439">
    <property type="entry name" value="ABC_transporter-like_ATP-bd"/>
</dbReference>
<keyword evidence="7 8" id="KW-0472">Membrane</keyword>
<dbReference type="FunFam" id="3.40.50.300:FF:000287">
    <property type="entry name" value="Multidrug ABC transporter ATP-binding protein"/>
    <property type="match status" value="1"/>
</dbReference>
<evidence type="ECO:0000313" key="12">
    <source>
        <dbReference type="Proteomes" id="UP001289066"/>
    </source>
</evidence>
<accession>A0AAW9INP8</accession>
<dbReference type="Pfam" id="PF00005">
    <property type="entry name" value="ABC_tran"/>
    <property type="match status" value="1"/>
</dbReference>
<proteinExistence type="predicted"/>
<dbReference type="InterPro" id="IPR011527">
    <property type="entry name" value="ABC1_TM_dom"/>
</dbReference>
<dbReference type="AlphaFoldDB" id="A0AAW9INP8"/>
<dbReference type="PROSITE" id="PS50929">
    <property type="entry name" value="ABC_TM1F"/>
    <property type="match status" value="1"/>
</dbReference>
<dbReference type="RefSeq" id="WP_322391500.1">
    <property type="nucleotide sequence ID" value="NZ_WNUW01000012.1"/>
</dbReference>
<dbReference type="Gene3D" id="3.40.50.300">
    <property type="entry name" value="P-loop containing nucleotide triphosphate hydrolases"/>
    <property type="match status" value="1"/>
</dbReference>
<dbReference type="Proteomes" id="UP001289066">
    <property type="component" value="Unassembled WGS sequence"/>
</dbReference>
<sequence>MNRVKAIKKSRKLYICMALNVIEGLMSGSNFTTLYFLLNAILQNDLTKEKLMKYASILGMIFVLRLIIYSTAYTGCHIAGAEITEKIRLFLGNKIKKIPLSKFTKIKTGKYINAVTTDVLNYENVLTHKVGDLVKNITLVIMLIIFMGYMYLPGGIIMFIGAAIMFPALYFSNLMVKKYGVYKNKIINDNVSNVVEYVTGIQTFRAYGLCGTKNENVTSSMRKYSDVSYLYEAKIIPIAAIESIIGGLCIPAMIFVGYNSLMSGNVSILTLIMVIMIPLFEGKLTATIFVDFTSYKNLSISRNAIEKVACEEEENESEEKFNPYNYKIEFKNVSFGYEENEKVLKNISFSAENQKLTAIVGDSGSGKSTILNLISKYYNPMEGTIKIGNCNINNIESTKVLDKISLVDQDVFLFNDTVKNNIRYARPDATDNEIISACKAANCHEFIMKMKDGYDTNVGENGNALSGGERQRLSIARAILKDSPILLLDEATASLDIENEIAVKSAILNLLKKKKTVIMIAHTLSIVQNADKILVISDGKIIEEGNHEKLLTNKGKYYKMWNAEKELY</sequence>
<feature type="domain" description="ABC transporter" evidence="9">
    <location>
        <begin position="328"/>
        <end position="563"/>
    </location>
</feature>
<feature type="transmembrane region" description="Helical" evidence="8">
    <location>
        <begin position="262"/>
        <end position="280"/>
    </location>
</feature>
<dbReference type="Gene3D" id="1.20.1560.10">
    <property type="entry name" value="ABC transporter type 1, transmembrane domain"/>
    <property type="match status" value="1"/>
</dbReference>
<feature type="transmembrane region" description="Helical" evidence="8">
    <location>
        <begin position="57"/>
        <end position="80"/>
    </location>
</feature>
<dbReference type="GO" id="GO:0005524">
    <property type="term" value="F:ATP binding"/>
    <property type="evidence" value="ECO:0007669"/>
    <property type="project" value="UniProtKB-KW"/>
</dbReference>
<feature type="transmembrane region" description="Helical" evidence="8">
    <location>
        <begin position="235"/>
        <end position="256"/>
    </location>
</feature>
<evidence type="ECO:0000256" key="2">
    <source>
        <dbReference type="ARBA" id="ARBA00022448"/>
    </source>
</evidence>
<dbReference type="PANTHER" id="PTHR24221">
    <property type="entry name" value="ATP-BINDING CASSETTE SUB-FAMILY B"/>
    <property type="match status" value="1"/>
</dbReference>
<dbReference type="PANTHER" id="PTHR24221:SF397">
    <property type="entry name" value="ABC TRANSPORTER, ATP-BINDING TRANSMEMBRANE PROTEIN"/>
    <property type="match status" value="1"/>
</dbReference>
<dbReference type="Pfam" id="PF00664">
    <property type="entry name" value="ABC_membrane"/>
    <property type="match status" value="1"/>
</dbReference>
<feature type="transmembrane region" description="Helical" evidence="8">
    <location>
        <begin position="156"/>
        <end position="176"/>
    </location>
</feature>
<evidence type="ECO:0000313" key="11">
    <source>
        <dbReference type="EMBL" id="MDZ5031813.1"/>
    </source>
</evidence>
<dbReference type="SUPFAM" id="SSF90123">
    <property type="entry name" value="ABC transporter transmembrane region"/>
    <property type="match status" value="1"/>
</dbReference>
<name>A0AAW9INP8_CLOPF</name>
<dbReference type="PROSITE" id="PS00211">
    <property type="entry name" value="ABC_TRANSPORTER_1"/>
    <property type="match status" value="1"/>
</dbReference>
<evidence type="ECO:0000256" key="8">
    <source>
        <dbReference type="SAM" id="Phobius"/>
    </source>
</evidence>
<comment type="subcellular location">
    <subcellularLocation>
        <location evidence="1">Cell membrane</location>
        <topology evidence="1">Multi-pass membrane protein</topology>
    </subcellularLocation>
</comment>
<dbReference type="InterPro" id="IPR027417">
    <property type="entry name" value="P-loop_NTPase"/>
</dbReference>
<feature type="transmembrane region" description="Helical" evidence="8">
    <location>
        <begin position="12"/>
        <end position="37"/>
    </location>
</feature>
<dbReference type="GO" id="GO:0034040">
    <property type="term" value="F:ATPase-coupled lipid transmembrane transporter activity"/>
    <property type="evidence" value="ECO:0007669"/>
    <property type="project" value="TreeGrafter"/>
</dbReference>
<evidence type="ECO:0000256" key="7">
    <source>
        <dbReference type="ARBA" id="ARBA00023136"/>
    </source>
</evidence>
<evidence type="ECO:0000259" key="9">
    <source>
        <dbReference type="PROSITE" id="PS50893"/>
    </source>
</evidence>
<dbReference type="InterPro" id="IPR039421">
    <property type="entry name" value="Type_1_exporter"/>
</dbReference>
<keyword evidence="4" id="KW-0547">Nucleotide-binding</keyword>
<evidence type="ECO:0000259" key="10">
    <source>
        <dbReference type="PROSITE" id="PS50929"/>
    </source>
</evidence>
<keyword evidence="6 8" id="KW-1133">Transmembrane helix</keyword>
<dbReference type="GO" id="GO:0140359">
    <property type="term" value="F:ABC-type transporter activity"/>
    <property type="evidence" value="ECO:0007669"/>
    <property type="project" value="InterPro"/>
</dbReference>
<feature type="domain" description="ABC transmembrane type-1" evidence="10">
    <location>
        <begin position="15"/>
        <end position="276"/>
    </location>
</feature>
<dbReference type="InterPro" id="IPR036640">
    <property type="entry name" value="ABC1_TM_sf"/>
</dbReference>
<feature type="transmembrane region" description="Helical" evidence="8">
    <location>
        <begin position="133"/>
        <end position="150"/>
    </location>
</feature>
<dbReference type="EMBL" id="WNVG01000005">
    <property type="protein sequence ID" value="MDZ5031813.1"/>
    <property type="molecule type" value="Genomic_DNA"/>
</dbReference>
<evidence type="ECO:0000256" key="1">
    <source>
        <dbReference type="ARBA" id="ARBA00004651"/>
    </source>
</evidence>
<dbReference type="PROSITE" id="PS50893">
    <property type="entry name" value="ABC_TRANSPORTER_2"/>
    <property type="match status" value="1"/>
</dbReference>
<dbReference type="InterPro" id="IPR017871">
    <property type="entry name" value="ABC_transporter-like_CS"/>
</dbReference>
<keyword evidence="5 11" id="KW-0067">ATP-binding</keyword>
<gene>
    <name evidence="11" type="ORF">GNF81_03185</name>
</gene>
<dbReference type="InterPro" id="IPR003593">
    <property type="entry name" value="AAA+_ATPase"/>
</dbReference>
<dbReference type="SUPFAM" id="SSF52540">
    <property type="entry name" value="P-loop containing nucleoside triphosphate hydrolases"/>
    <property type="match status" value="1"/>
</dbReference>
<evidence type="ECO:0000256" key="4">
    <source>
        <dbReference type="ARBA" id="ARBA00022741"/>
    </source>
</evidence>
<evidence type="ECO:0000256" key="3">
    <source>
        <dbReference type="ARBA" id="ARBA00022692"/>
    </source>
</evidence>
<dbReference type="GO" id="GO:0016887">
    <property type="term" value="F:ATP hydrolysis activity"/>
    <property type="evidence" value="ECO:0007669"/>
    <property type="project" value="InterPro"/>
</dbReference>
<reference evidence="11" key="1">
    <citation type="submission" date="2019-11" db="EMBL/GenBank/DDBJ databases">
        <title>Characterization of Clostridium perfringens isolates from swine manure treated agricultural soils.</title>
        <authorList>
            <person name="Wushke S.T."/>
        </authorList>
    </citation>
    <scope>NUCLEOTIDE SEQUENCE</scope>
    <source>
        <strain evidence="11">X15</strain>
    </source>
</reference>
<evidence type="ECO:0000256" key="5">
    <source>
        <dbReference type="ARBA" id="ARBA00022840"/>
    </source>
</evidence>
<organism evidence="11 12">
    <name type="scientific">Clostridium perfringens</name>
    <dbReference type="NCBI Taxonomy" id="1502"/>
    <lineage>
        <taxon>Bacteria</taxon>
        <taxon>Bacillati</taxon>
        <taxon>Bacillota</taxon>
        <taxon>Clostridia</taxon>
        <taxon>Eubacteriales</taxon>
        <taxon>Clostridiaceae</taxon>
        <taxon>Clostridium</taxon>
    </lineage>
</organism>
<keyword evidence="2" id="KW-0813">Transport</keyword>
<comment type="caution">
    <text evidence="11">The sequence shown here is derived from an EMBL/GenBank/DDBJ whole genome shotgun (WGS) entry which is preliminary data.</text>
</comment>
<protein>
    <submittedName>
        <fullName evidence="11">ATP-binding cassette domain-containing protein</fullName>
    </submittedName>
</protein>
<evidence type="ECO:0000256" key="6">
    <source>
        <dbReference type="ARBA" id="ARBA00022989"/>
    </source>
</evidence>